<reference evidence="1 2" key="2">
    <citation type="journal article" date="2016" name="Genome Announc.">
        <title>Draft Genome Sequence of the N2-Fixing Cyanobacterium Nostoc piscinale CENA21, Isolated from the Brazilian Amazon Floodplain.</title>
        <authorList>
            <person name="Leao T."/>
            <person name="Guimaraes P.I."/>
            <person name="de Melo A.G."/>
            <person name="Ramos R.T."/>
            <person name="Leao P.N."/>
            <person name="Silva A."/>
            <person name="Fiore M.F."/>
            <person name="Schneider M.P."/>
        </authorList>
    </citation>
    <scope>NUCLEOTIDE SEQUENCE [LARGE SCALE GENOMIC DNA]</scope>
    <source>
        <strain evidence="1 2">CENA21</strain>
    </source>
</reference>
<protein>
    <submittedName>
        <fullName evidence="1">Uncharacterized protein</fullName>
    </submittedName>
</protein>
<evidence type="ECO:0000313" key="1">
    <source>
        <dbReference type="EMBL" id="ALF53548.1"/>
    </source>
</evidence>
<dbReference type="EMBL" id="CP012036">
    <property type="protein sequence ID" value="ALF53548.1"/>
    <property type="molecule type" value="Genomic_DNA"/>
</dbReference>
<dbReference type="AlphaFoldDB" id="A0A0M4SL21"/>
<dbReference type="PATRIC" id="fig|224013.5.peg.3151"/>
<name>A0A0M4SL21_9NOSO</name>
<keyword evidence="2" id="KW-1185">Reference proteome</keyword>
<evidence type="ECO:0000313" key="2">
    <source>
        <dbReference type="Proteomes" id="UP000062645"/>
    </source>
</evidence>
<proteinExistence type="predicted"/>
<sequence length="65" mass="7616">MRIKIFLLLSIFPQILQISCIVRYLFFSPFKLDVVRINADCGDWKKKQGAEGRVQGREEPMTKDK</sequence>
<accession>A0A0M4SL21</accession>
<reference evidence="2" key="1">
    <citation type="submission" date="2015-07" db="EMBL/GenBank/DDBJ databases">
        <title>Genome Of Nitrogen-Fixing Cyanobacterium Nostoc piscinale CENA21 From Solimoes/Amazon River Floodplain Sediments And Comparative Genomics To Uncover Biosynthetic Natural Products Potential.</title>
        <authorList>
            <person name="Leao T.F."/>
            <person name="Leao P.N."/>
            <person name="Guimaraes P.I."/>
            <person name="de Melo A.G.C."/>
            <person name="Ramos R.T.J."/>
            <person name="Silva A."/>
            <person name="Fiore M.F."/>
            <person name="Schneider M.P.C."/>
        </authorList>
    </citation>
    <scope>NUCLEOTIDE SEQUENCE [LARGE SCALE GENOMIC DNA]</scope>
    <source>
        <strain evidence="2">CENA21</strain>
    </source>
</reference>
<organism evidence="1 2">
    <name type="scientific">Nostoc piscinale CENA21</name>
    <dbReference type="NCBI Taxonomy" id="224013"/>
    <lineage>
        <taxon>Bacteria</taxon>
        <taxon>Bacillati</taxon>
        <taxon>Cyanobacteriota</taxon>
        <taxon>Cyanophyceae</taxon>
        <taxon>Nostocales</taxon>
        <taxon>Nostocaceae</taxon>
        <taxon>Nostoc</taxon>
    </lineage>
</organism>
<dbReference type="KEGG" id="npz:ACX27_13010"/>
<dbReference type="Proteomes" id="UP000062645">
    <property type="component" value="Chromosome"/>
</dbReference>
<gene>
    <name evidence="1" type="ORF">ACX27_13010</name>
</gene>